<dbReference type="GO" id="GO:0000373">
    <property type="term" value="P:Group II intron splicing"/>
    <property type="evidence" value="ECO:0007669"/>
    <property type="project" value="UniProtKB-ARBA"/>
</dbReference>
<dbReference type="FunFam" id="3.30.110.60:FF:000003">
    <property type="entry name" value="CRM-domain containing factor CFM3B, chloroplastic"/>
    <property type="match status" value="1"/>
</dbReference>
<feature type="domain" description="CRM" evidence="13">
    <location>
        <begin position="132"/>
        <end position="232"/>
    </location>
</feature>
<dbReference type="OrthoDB" id="551352at2759"/>
<dbReference type="Proteomes" id="UP000242715">
    <property type="component" value="Unassembled WGS sequence"/>
</dbReference>
<feature type="region of interest" description="Disordered" evidence="12">
    <location>
        <begin position="291"/>
        <end position="319"/>
    </location>
</feature>
<feature type="coiled-coil region" evidence="11">
    <location>
        <begin position="94"/>
        <end position="128"/>
    </location>
</feature>
<dbReference type="GO" id="GO:0009507">
    <property type="term" value="C:chloroplast"/>
    <property type="evidence" value="ECO:0007669"/>
    <property type="project" value="UniProtKB-SubCell"/>
</dbReference>
<gene>
    <name evidence="14" type="ORF">TSUD_283170</name>
</gene>
<dbReference type="InterPro" id="IPR045278">
    <property type="entry name" value="CRS1/CFM2/CFM3"/>
</dbReference>
<evidence type="ECO:0000259" key="13">
    <source>
        <dbReference type="PROSITE" id="PS51295"/>
    </source>
</evidence>
<keyword evidence="4" id="KW-0507">mRNA processing</keyword>
<dbReference type="SMART" id="SM01103">
    <property type="entry name" value="CRS1_YhbY"/>
    <property type="match status" value="2"/>
</dbReference>
<keyword evidence="2" id="KW-0150">Chloroplast</keyword>
<dbReference type="GO" id="GO:0006397">
    <property type="term" value="P:mRNA processing"/>
    <property type="evidence" value="ECO:0007669"/>
    <property type="project" value="UniProtKB-KW"/>
</dbReference>
<feature type="compositionally biased region" description="Polar residues" evidence="12">
    <location>
        <begin position="298"/>
        <end position="319"/>
    </location>
</feature>
<evidence type="ECO:0000256" key="7">
    <source>
        <dbReference type="ARBA" id="ARBA00022946"/>
    </source>
</evidence>
<proteinExistence type="predicted"/>
<keyword evidence="15" id="KW-1185">Reference proteome</keyword>
<evidence type="ECO:0000256" key="9">
    <source>
        <dbReference type="ARBA" id="ARBA00023274"/>
    </source>
</evidence>
<keyword evidence="3" id="KW-0934">Plastid</keyword>
<dbReference type="Gene3D" id="3.30.110.60">
    <property type="entry name" value="YhbY-like"/>
    <property type="match status" value="2"/>
</dbReference>
<keyword evidence="7" id="KW-0809">Transit peptide</keyword>
<evidence type="ECO:0000256" key="3">
    <source>
        <dbReference type="ARBA" id="ARBA00022640"/>
    </source>
</evidence>
<dbReference type="InterPro" id="IPR035920">
    <property type="entry name" value="YhbY-like_sf"/>
</dbReference>
<dbReference type="EMBL" id="DF974811">
    <property type="protein sequence ID" value="GAU50587.1"/>
    <property type="molecule type" value="Genomic_DNA"/>
</dbReference>
<evidence type="ECO:0000256" key="1">
    <source>
        <dbReference type="ARBA" id="ARBA00004229"/>
    </source>
</evidence>
<evidence type="ECO:0000256" key="2">
    <source>
        <dbReference type="ARBA" id="ARBA00022528"/>
    </source>
</evidence>
<evidence type="ECO:0000256" key="6">
    <source>
        <dbReference type="ARBA" id="ARBA00022884"/>
    </source>
</evidence>
<dbReference type="PANTHER" id="PTHR31846">
    <property type="entry name" value="CRS1 / YHBY (CRM) DOMAIN-CONTAINING PROTEIN"/>
    <property type="match status" value="1"/>
</dbReference>
<keyword evidence="11" id="KW-0175">Coiled coil</keyword>
<dbReference type="AlphaFoldDB" id="A0A2Z6PU88"/>
<evidence type="ECO:0000256" key="10">
    <source>
        <dbReference type="PROSITE-ProRule" id="PRU00626"/>
    </source>
</evidence>
<keyword evidence="5" id="KW-0677">Repeat</keyword>
<feature type="domain" description="CRM" evidence="13">
    <location>
        <begin position="500"/>
        <end position="599"/>
    </location>
</feature>
<comment type="subcellular location">
    <subcellularLocation>
        <location evidence="1">Plastid</location>
        <location evidence="1">Chloroplast</location>
    </subcellularLocation>
</comment>
<evidence type="ECO:0000256" key="12">
    <source>
        <dbReference type="SAM" id="MobiDB-lite"/>
    </source>
</evidence>
<organism evidence="14 15">
    <name type="scientific">Trifolium subterraneum</name>
    <name type="common">Subterranean clover</name>
    <dbReference type="NCBI Taxonomy" id="3900"/>
    <lineage>
        <taxon>Eukaryota</taxon>
        <taxon>Viridiplantae</taxon>
        <taxon>Streptophyta</taxon>
        <taxon>Embryophyta</taxon>
        <taxon>Tracheophyta</taxon>
        <taxon>Spermatophyta</taxon>
        <taxon>Magnoliopsida</taxon>
        <taxon>eudicotyledons</taxon>
        <taxon>Gunneridae</taxon>
        <taxon>Pentapetalae</taxon>
        <taxon>rosids</taxon>
        <taxon>fabids</taxon>
        <taxon>Fabales</taxon>
        <taxon>Fabaceae</taxon>
        <taxon>Papilionoideae</taxon>
        <taxon>50 kb inversion clade</taxon>
        <taxon>NPAAA clade</taxon>
        <taxon>Hologalegina</taxon>
        <taxon>IRL clade</taxon>
        <taxon>Trifolieae</taxon>
        <taxon>Trifolium</taxon>
    </lineage>
</organism>
<keyword evidence="8" id="KW-0508">mRNA splicing</keyword>
<keyword evidence="6 10" id="KW-0694">RNA-binding</keyword>
<evidence type="ECO:0000256" key="8">
    <source>
        <dbReference type="ARBA" id="ARBA00023187"/>
    </source>
</evidence>
<accession>A0A2Z6PU88</accession>
<feature type="coiled-coil region" evidence="11">
    <location>
        <begin position="252"/>
        <end position="286"/>
    </location>
</feature>
<sequence length="630" mass="70190">MCIGIGRVSDTYLTGGILLARDKDVIVIYRGKDFLPAAVSSAIQQRRNDLINKVKAENRLSVAASSHSERKDITILKDKEIIEKRIWTKSEVAIKKTSIKLSEVLEKKEKAEKILEELERSESLQEQEIDKEGITEEERYMLRRIGMKMKPFLLLGRRGVFDGTVENMHLHWKYRELVKIICNQGTLEAIHQTARTLEAESGGILVAVERVLKGYAIIVYRGKNYSRPDSLRPQTLLNKKQALKRSIEAQRRESLKLHVLKLDKNINELKLQMVKEEASSKQIAEELRSDLATDNHEPGSNSINCNSPKEASVDNQQPTQEQHIELINSGGVRQGEPESWAGFVHQERQASSRLDEASDSVVDTGHIEQIDSGGTCQGTLSCLLVMEPVKVNQNHGMVCFIKKDRQANQVWNDKIGNLDEASHSVLGSRHIELIDSGGTHQGEPESWAGLLDEASESVVDTGHSLSNNKAVETSITSKSDHEPSAPVINKSSNEFPFRYSSLSNRERLLLRKQALTMVKRRVFAIGKSNTVTGLAKAITDHFRRHPFAIVNVKGRAKGTSVHELVCKLEQATGCVLVSQEPSKIILYRGWGAGTNPRANFNDSQVAKEGGANPSVSPELLEAIRIECGLQ</sequence>
<evidence type="ECO:0000256" key="5">
    <source>
        <dbReference type="ARBA" id="ARBA00022737"/>
    </source>
</evidence>
<evidence type="ECO:0000256" key="4">
    <source>
        <dbReference type="ARBA" id="ARBA00022664"/>
    </source>
</evidence>
<feature type="region of interest" description="Disordered" evidence="12">
    <location>
        <begin position="470"/>
        <end position="489"/>
    </location>
</feature>
<dbReference type="GO" id="GO:0003729">
    <property type="term" value="F:mRNA binding"/>
    <property type="evidence" value="ECO:0007669"/>
    <property type="project" value="InterPro"/>
</dbReference>
<dbReference type="PANTHER" id="PTHR31846:SF20">
    <property type="entry name" value="CRM-DOMAIN CONTAINING FACTOR CFM2, CHLOROPLASTIC"/>
    <property type="match status" value="1"/>
</dbReference>
<dbReference type="Pfam" id="PF01985">
    <property type="entry name" value="CRS1_YhbY"/>
    <property type="match status" value="2"/>
</dbReference>
<dbReference type="InterPro" id="IPR001890">
    <property type="entry name" value="RNA-binding_CRM"/>
</dbReference>
<dbReference type="PROSITE" id="PS51295">
    <property type="entry name" value="CRM"/>
    <property type="match status" value="2"/>
</dbReference>
<name>A0A2Z6PU88_TRISU</name>
<dbReference type="GO" id="GO:1990904">
    <property type="term" value="C:ribonucleoprotein complex"/>
    <property type="evidence" value="ECO:0007669"/>
    <property type="project" value="UniProtKB-KW"/>
</dbReference>
<keyword evidence="9" id="KW-0687">Ribonucleoprotein</keyword>
<evidence type="ECO:0000256" key="11">
    <source>
        <dbReference type="SAM" id="Coils"/>
    </source>
</evidence>
<evidence type="ECO:0000313" key="15">
    <source>
        <dbReference type="Proteomes" id="UP000242715"/>
    </source>
</evidence>
<dbReference type="SUPFAM" id="SSF75471">
    <property type="entry name" value="YhbY-like"/>
    <property type="match status" value="2"/>
</dbReference>
<protein>
    <recommendedName>
        <fullName evidence="13">CRM domain-containing protein</fullName>
    </recommendedName>
</protein>
<reference evidence="15" key="1">
    <citation type="journal article" date="2017" name="Front. Plant Sci.">
        <title>Climate Clever Clovers: New Paradigm to Reduce the Environmental Footprint of Ruminants by Breeding Low Methanogenic Forages Utilizing Haplotype Variation.</title>
        <authorList>
            <person name="Kaur P."/>
            <person name="Appels R."/>
            <person name="Bayer P.E."/>
            <person name="Keeble-Gagnere G."/>
            <person name="Wang J."/>
            <person name="Hirakawa H."/>
            <person name="Shirasawa K."/>
            <person name="Vercoe P."/>
            <person name="Stefanova K."/>
            <person name="Durmic Z."/>
            <person name="Nichols P."/>
            <person name="Revell C."/>
            <person name="Isobe S.N."/>
            <person name="Edwards D."/>
            <person name="Erskine W."/>
        </authorList>
    </citation>
    <scope>NUCLEOTIDE SEQUENCE [LARGE SCALE GENOMIC DNA]</scope>
    <source>
        <strain evidence="15">cv. Daliak</strain>
    </source>
</reference>
<evidence type="ECO:0000313" key="14">
    <source>
        <dbReference type="EMBL" id="GAU50587.1"/>
    </source>
</evidence>